<dbReference type="PANTHER" id="PTHR33164:SF101">
    <property type="entry name" value="TRANSCRIPTIONAL REPRESSOR MPRA"/>
    <property type="match status" value="1"/>
</dbReference>
<dbReference type="PANTHER" id="PTHR33164">
    <property type="entry name" value="TRANSCRIPTIONAL REGULATOR, MARR FAMILY"/>
    <property type="match status" value="1"/>
</dbReference>
<dbReference type="SMART" id="SM00529">
    <property type="entry name" value="HTH_DTXR"/>
    <property type="match status" value="1"/>
</dbReference>
<feature type="domain" description="HTH marR-type" evidence="2">
    <location>
        <begin position="9"/>
        <end position="142"/>
    </location>
</feature>
<dbReference type="Pfam" id="PF01047">
    <property type="entry name" value="MarR"/>
    <property type="match status" value="1"/>
</dbReference>
<dbReference type="PROSITE" id="PS50995">
    <property type="entry name" value="HTH_MARR_2"/>
    <property type="match status" value="1"/>
</dbReference>
<dbReference type="PRINTS" id="PR00598">
    <property type="entry name" value="HTHMARR"/>
</dbReference>
<dbReference type="EMBL" id="JBHTIU010000094">
    <property type="protein sequence ID" value="MFD0871964.1"/>
    <property type="molecule type" value="Genomic_DNA"/>
</dbReference>
<dbReference type="InterPro" id="IPR036390">
    <property type="entry name" value="WH_DNA-bd_sf"/>
</dbReference>
<reference evidence="4" key="1">
    <citation type="journal article" date="2019" name="Int. J. Syst. Evol. Microbiol.">
        <title>The Global Catalogue of Microorganisms (GCM) 10K type strain sequencing project: providing services to taxonomists for standard genome sequencing and annotation.</title>
        <authorList>
            <consortium name="The Broad Institute Genomics Platform"/>
            <consortium name="The Broad Institute Genome Sequencing Center for Infectious Disease"/>
            <person name="Wu L."/>
            <person name="Ma J."/>
        </authorList>
    </citation>
    <scope>NUCLEOTIDE SEQUENCE [LARGE SCALE GENOMIC DNA]</scope>
    <source>
        <strain evidence="4">CCUG 57263</strain>
    </source>
</reference>
<keyword evidence="4" id="KW-1185">Reference proteome</keyword>
<dbReference type="InterPro" id="IPR000835">
    <property type="entry name" value="HTH_MarR-typ"/>
</dbReference>
<keyword evidence="1" id="KW-0238">DNA-binding</keyword>
<comment type="caution">
    <text evidence="3">The sequence shown here is derived from an EMBL/GenBank/DDBJ whole genome shotgun (WGS) entry which is preliminary data.</text>
</comment>
<sequence>MEPGDLTTERKLLRAFMKFKRADWHERSVLGYKPSEIKLLFCLRFGRIEGLEEMKVSEISRRLHVTSPTVTQLINALEANGLVERNIDSTDRRVVQVRLTEQGDEVTRKAKEVFADSFRGLVEFLGEEDSEKLVELLTKVFAYYNEKDMILSPSKGSAE</sequence>
<organism evidence="3 4">
    <name type="scientific">Paenibacillus residui</name>
    <dbReference type="NCBI Taxonomy" id="629724"/>
    <lineage>
        <taxon>Bacteria</taxon>
        <taxon>Bacillati</taxon>
        <taxon>Bacillota</taxon>
        <taxon>Bacilli</taxon>
        <taxon>Bacillales</taxon>
        <taxon>Paenibacillaceae</taxon>
        <taxon>Paenibacillus</taxon>
    </lineage>
</organism>
<dbReference type="SMART" id="SM00347">
    <property type="entry name" value="HTH_MARR"/>
    <property type="match status" value="1"/>
</dbReference>
<evidence type="ECO:0000313" key="3">
    <source>
        <dbReference type="EMBL" id="MFD0871964.1"/>
    </source>
</evidence>
<dbReference type="InterPro" id="IPR036388">
    <property type="entry name" value="WH-like_DNA-bd_sf"/>
</dbReference>
<proteinExistence type="predicted"/>
<dbReference type="InterPro" id="IPR039422">
    <property type="entry name" value="MarR/SlyA-like"/>
</dbReference>
<dbReference type="RefSeq" id="WP_379291215.1">
    <property type="nucleotide sequence ID" value="NZ_JBHTIU010000094.1"/>
</dbReference>
<gene>
    <name evidence="3" type="ORF">ACFQ03_22805</name>
</gene>
<dbReference type="Proteomes" id="UP001597120">
    <property type="component" value="Unassembled WGS sequence"/>
</dbReference>
<accession>A0ABW3DHB7</accession>
<evidence type="ECO:0000256" key="1">
    <source>
        <dbReference type="ARBA" id="ARBA00023125"/>
    </source>
</evidence>
<dbReference type="InterPro" id="IPR022689">
    <property type="entry name" value="Iron_dep_repressor"/>
</dbReference>
<evidence type="ECO:0000313" key="4">
    <source>
        <dbReference type="Proteomes" id="UP001597120"/>
    </source>
</evidence>
<dbReference type="SUPFAM" id="SSF46785">
    <property type="entry name" value="Winged helix' DNA-binding domain"/>
    <property type="match status" value="1"/>
</dbReference>
<protein>
    <submittedName>
        <fullName evidence="3">MarR family winged helix-turn-helix transcriptional regulator</fullName>
    </submittedName>
</protein>
<evidence type="ECO:0000259" key="2">
    <source>
        <dbReference type="PROSITE" id="PS50995"/>
    </source>
</evidence>
<name>A0ABW3DHB7_9BACL</name>
<dbReference type="Gene3D" id="1.10.10.10">
    <property type="entry name" value="Winged helix-like DNA-binding domain superfamily/Winged helix DNA-binding domain"/>
    <property type="match status" value="1"/>
</dbReference>